<keyword evidence="2" id="KW-0812">Transmembrane</keyword>
<accession>A0A7S7NWD9</accession>
<keyword evidence="2" id="KW-0472">Membrane</keyword>
<dbReference type="Proteomes" id="UP000593892">
    <property type="component" value="Chromosome"/>
</dbReference>
<reference evidence="4 5" key="1">
    <citation type="submission" date="2020-10" db="EMBL/GenBank/DDBJ databases">
        <title>Complete genome sequence of Paludibaculum fermentans P105T, a facultatively anaerobic acidobacterium capable of dissimilatory Fe(III) reduction.</title>
        <authorList>
            <person name="Dedysh S.N."/>
            <person name="Beletsky A.V."/>
            <person name="Kulichevskaya I.S."/>
            <person name="Mardanov A.V."/>
            <person name="Ravin N.V."/>
        </authorList>
    </citation>
    <scope>NUCLEOTIDE SEQUENCE [LARGE SCALE GENOMIC DNA]</scope>
    <source>
        <strain evidence="4 5">P105</strain>
    </source>
</reference>
<feature type="domain" description="PPM-type phosphatase" evidence="3">
    <location>
        <begin position="565"/>
        <end position="786"/>
    </location>
</feature>
<evidence type="ECO:0000256" key="2">
    <source>
        <dbReference type="SAM" id="Phobius"/>
    </source>
</evidence>
<feature type="transmembrane region" description="Helical" evidence="2">
    <location>
        <begin position="469"/>
        <end position="490"/>
    </location>
</feature>
<dbReference type="AlphaFoldDB" id="A0A7S7NWD9"/>
<sequence>MKPGTIAIPVLGAMGIAVLAGLFPAHDSSTRRWQPKLTRAQAISAAQKLAQEYGTNTSGWSTYVSTRIDRQNAQVREAFDGKAITEAFNPLQIRVLATSPKDSEAVLVTLAPDGRPMGYLDRHPKAQTAKQDHVPGLAERELQRYAGGFAGRFERTASGVRSQEGWRSAFEWADADSAGMVAHIEVVTSGPRVVRVDYRLDVSARLLAPIRETNSRMQGIKGGVRIVLLSALTLLATYLVFARLTKRKDHTAFGYRAIGIAAVPIVLAVVGGAASSDGAFRSFDNGGLGDASVVLSLAINAFLALTVFVLVAAGYSILPARERPQWIGLRLVTLGRLGDRQFGREVALGLWAGAGLACLPYLIAALPFWSKAVVEIFDPGFLYSPAPGFEPFEGLILSWETYGFFVLALPWAIFKIRRPGLRWALMGTVGVVFVAVYRDPFPALFWPNVVYGAALLGGLALLYRATGMLAVWVAPVGLWGATFAATFLAFGQGAGWRVVAVQGLALGAAVCVWIFGRATDEEAVQTLMEPGELGLSRSDRDRLQAEFSVARRAQQGMLPSSAPEIPGYSIQGVCEPAREVGGDLFDYLPFPNGQWGFCVADVSGKGVPAALYMTLTKGMLASAQTRFPDLPVIASRLNRFVVETGKKKTFITMSLGVLDAEQRVFRHVRAGHNPPVLYRSATKSCEFLQPKGVGLGITGSLIFERNLEVQDVSLEPGDTIVLYSDGLTECMNSKQEQFGEERLVAVVQQSAHLNALGIEAAIIEAARVFRGEADPHDDLTVVVLRAENGPVTRRSQTQDPLR</sequence>
<dbReference type="InterPro" id="IPR036457">
    <property type="entry name" value="PPM-type-like_dom_sf"/>
</dbReference>
<proteinExistence type="predicted"/>
<protein>
    <submittedName>
        <fullName evidence="4">PP2C family protein-serine/threonine phosphatase</fullName>
    </submittedName>
</protein>
<feature type="transmembrane region" description="Helical" evidence="2">
    <location>
        <begin position="396"/>
        <end position="414"/>
    </location>
</feature>
<evidence type="ECO:0000313" key="5">
    <source>
        <dbReference type="Proteomes" id="UP000593892"/>
    </source>
</evidence>
<dbReference type="Gene3D" id="3.60.40.10">
    <property type="entry name" value="PPM-type phosphatase domain"/>
    <property type="match status" value="1"/>
</dbReference>
<feature type="transmembrane region" description="Helical" evidence="2">
    <location>
        <begin position="496"/>
        <end position="515"/>
    </location>
</feature>
<dbReference type="KEGG" id="pfer:IRI77_10895"/>
<dbReference type="PANTHER" id="PTHR43156:SF2">
    <property type="entry name" value="STAGE II SPORULATION PROTEIN E"/>
    <property type="match status" value="1"/>
</dbReference>
<gene>
    <name evidence="4" type="ORF">IRI77_10895</name>
</gene>
<feature type="transmembrane region" description="Helical" evidence="2">
    <location>
        <begin position="443"/>
        <end position="462"/>
    </location>
</feature>
<dbReference type="SMART" id="SM00331">
    <property type="entry name" value="PP2C_SIG"/>
    <property type="match status" value="1"/>
</dbReference>
<keyword evidence="2" id="KW-1133">Transmembrane helix</keyword>
<dbReference type="GO" id="GO:0016791">
    <property type="term" value="F:phosphatase activity"/>
    <property type="evidence" value="ECO:0007669"/>
    <property type="project" value="TreeGrafter"/>
</dbReference>
<keyword evidence="1" id="KW-0378">Hydrolase</keyword>
<evidence type="ECO:0000259" key="3">
    <source>
        <dbReference type="SMART" id="SM00331"/>
    </source>
</evidence>
<feature type="transmembrane region" description="Helical" evidence="2">
    <location>
        <begin position="421"/>
        <end position="437"/>
    </location>
</feature>
<dbReference type="InterPro" id="IPR001932">
    <property type="entry name" value="PPM-type_phosphatase-like_dom"/>
</dbReference>
<keyword evidence="5" id="KW-1185">Reference proteome</keyword>
<organism evidence="4 5">
    <name type="scientific">Paludibaculum fermentans</name>
    <dbReference type="NCBI Taxonomy" id="1473598"/>
    <lineage>
        <taxon>Bacteria</taxon>
        <taxon>Pseudomonadati</taxon>
        <taxon>Acidobacteriota</taxon>
        <taxon>Terriglobia</taxon>
        <taxon>Bryobacterales</taxon>
        <taxon>Bryobacteraceae</taxon>
        <taxon>Paludibaculum</taxon>
    </lineage>
</organism>
<dbReference type="SUPFAM" id="SSF81606">
    <property type="entry name" value="PP2C-like"/>
    <property type="match status" value="1"/>
</dbReference>
<feature type="transmembrane region" description="Helical" evidence="2">
    <location>
        <begin position="222"/>
        <end position="241"/>
    </location>
</feature>
<dbReference type="InterPro" id="IPR052016">
    <property type="entry name" value="Bact_Sigma-Reg"/>
</dbReference>
<dbReference type="EMBL" id="CP063849">
    <property type="protein sequence ID" value="QOY90434.1"/>
    <property type="molecule type" value="Genomic_DNA"/>
</dbReference>
<feature type="transmembrane region" description="Helical" evidence="2">
    <location>
        <begin position="294"/>
        <end position="318"/>
    </location>
</feature>
<feature type="transmembrane region" description="Helical" evidence="2">
    <location>
        <begin position="346"/>
        <end position="369"/>
    </location>
</feature>
<evidence type="ECO:0000313" key="4">
    <source>
        <dbReference type="EMBL" id="QOY90434.1"/>
    </source>
</evidence>
<dbReference type="RefSeq" id="WP_194452098.1">
    <property type="nucleotide sequence ID" value="NZ_CP063849.1"/>
</dbReference>
<name>A0A7S7NWD9_PALFE</name>
<dbReference type="Pfam" id="PF07228">
    <property type="entry name" value="SpoIIE"/>
    <property type="match status" value="1"/>
</dbReference>
<feature type="transmembrane region" description="Helical" evidence="2">
    <location>
        <begin position="253"/>
        <end position="274"/>
    </location>
</feature>
<evidence type="ECO:0000256" key="1">
    <source>
        <dbReference type="ARBA" id="ARBA00022801"/>
    </source>
</evidence>
<dbReference type="PANTHER" id="PTHR43156">
    <property type="entry name" value="STAGE II SPORULATION PROTEIN E-RELATED"/>
    <property type="match status" value="1"/>
</dbReference>